<dbReference type="EMBL" id="REGN01009956">
    <property type="protein sequence ID" value="RNA00024.1"/>
    <property type="molecule type" value="Genomic_DNA"/>
</dbReference>
<protein>
    <submittedName>
        <fullName evidence="1">Uncharacterized protein</fullName>
    </submittedName>
</protein>
<evidence type="ECO:0000313" key="1">
    <source>
        <dbReference type="EMBL" id="RNA00024.1"/>
    </source>
</evidence>
<comment type="caution">
    <text evidence="1">The sequence shown here is derived from an EMBL/GenBank/DDBJ whole genome shotgun (WGS) entry which is preliminary data.</text>
</comment>
<keyword evidence="2" id="KW-1185">Reference proteome</keyword>
<gene>
    <name evidence="1" type="ORF">BpHYR1_018250</name>
</gene>
<dbReference type="AlphaFoldDB" id="A0A3M7PM28"/>
<sequence>MYFLIAKKHWLKDKQFSDKDLLKSENSRSKDQNINCNIFFNKREKKMKKYNYISLSEWIKIEINNFDF</sequence>
<reference evidence="1 2" key="1">
    <citation type="journal article" date="2018" name="Sci. Rep.">
        <title>Genomic signatures of local adaptation to the degree of environmental predictability in rotifers.</title>
        <authorList>
            <person name="Franch-Gras L."/>
            <person name="Hahn C."/>
            <person name="Garcia-Roger E.M."/>
            <person name="Carmona M.J."/>
            <person name="Serra M."/>
            <person name="Gomez A."/>
        </authorList>
    </citation>
    <scope>NUCLEOTIDE SEQUENCE [LARGE SCALE GENOMIC DNA]</scope>
    <source>
        <strain evidence="1">HYR1</strain>
    </source>
</reference>
<organism evidence="1 2">
    <name type="scientific">Brachionus plicatilis</name>
    <name type="common">Marine rotifer</name>
    <name type="synonym">Brachionus muelleri</name>
    <dbReference type="NCBI Taxonomy" id="10195"/>
    <lineage>
        <taxon>Eukaryota</taxon>
        <taxon>Metazoa</taxon>
        <taxon>Spiralia</taxon>
        <taxon>Gnathifera</taxon>
        <taxon>Rotifera</taxon>
        <taxon>Eurotatoria</taxon>
        <taxon>Monogononta</taxon>
        <taxon>Pseudotrocha</taxon>
        <taxon>Ploima</taxon>
        <taxon>Brachionidae</taxon>
        <taxon>Brachionus</taxon>
    </lineage>
</organism>
<evidence type="ECO:0000313" key="2">
    <source>
        <dbReference type="Proteomes" id="UP000276133"/>
    </source>
</evidence>
<name>A0A3M7PM28_BRAPC</name>
<accession>A0A3M7PM28</accession>
<proteinExistence type="predicted"/>
<dbReference type="Proteomes" id="UP000276133">
    <property type="component" value="Unassembled WGS sequence"/>
</dbReference>